<dbReference type="OrthoDB" id="5166631at2"/>
<proteinExistence type="predicted"/>
<dbReference type="InterPro" id="IPR050330">
    <property type="entry name" value="Bact_OuterMem_StrucFunc"/>
</dbReference>
<feature type="region of interest" description="Disordered" evidence="5">
    <location>
        <begin position="26"/>
        <end position="46"/>
    </location>
</feature>
<feature type="chain" id="PRO_5021813866" evidence="6">
    <location>
        <begin position="23"/>
        <end position="185"/>
    </location>
</feature>
<evidence type="ECO:0000256" key="4">
    <source>
        <dbReference type="PROSITE-ProRule" id="PRU00473"/>
    </source>
</evidence>
<dbReference type="Proteomes" id="UP000315628">
    <property type="component" value="Unassembled WGS sequence"/>
</dbReference>
<evidence type="ECO:0000256" key="1">
    <source>
        <dbReference type="ARBA" id="ARBA00004442"/>
    </source>
</evidence>
<feature type="signal peptide" evidence="6">
    <location>
        <begin position="1"/>
        <end position="22"/>
    </location>
</feature>
<dbReference type="AlphaFoldDB" id="A0A560WGX3"/>
<evidence type="ECO:0000313" key="9">
    <source>
        <dbReference type="Proteomes" id="UP000315628"/>
    </source>
</evidence>
<dbReference type="PROSITE" id="PS51123">
    <property type="entry name" value="OMPA_2"/>
    <property type="match status" value="1"/>
</dbReference>
<dbReference type="Gene3D" id="3.30.1330.60">
    <property type="entry name" value="OmpA-like domain"/>
    <property type="match status" value="1"/>
</dbReference>
<comment type="subcellular location">
    <subcellularLocation>
        <location evidence="1">Cell outer membrane</location>
    </subcellularLocation>
</comment>
<name>A0A560WGX3_9MICO</name>
<comment type="caution">
    <text evidence="8">The sequence shown here is derived from an EMBL/GenBank/DDBJ whole genome shotgun (WGS) entry which is preliminary data.</text>
</comment>
<accession>A0A560WGX3</accession>
<dbReference type="CDD" id="cd07185">
    <property type="entry name" value="OmpA_C-like"/>
    <property type="match status" value="1"/>
</dbReference>
<evidence type="ECO:0000259" key="7">
    <source>
        <dbReference type="PROSITE" id="PS51123"/>
    </source>
</evidence>
<gene>
    <name evidence="8" type="ORF">FB557_0280</name>
</gene>
<dbReference type="RefSeq" id="WP_144854955.1">
    <property type="nucleotide sequence ID" value="NZ_BAAAYT010000006.1"/>
</dbReference>
<organism evidence="8 9">
    <name type="scientific">Marihabitans asiaticum</name>
    <dbReference type="NCBI Taxonomy" id="415218"/>
    <lineage>
        <taxon>Bacteria</taxon>
        <taxon>Bacillati</taxon>
        <taxon>Actinomycetota</taxon>
        <taxon>Actinomycetes</taxon>
        <taxon>Micrococcales</taxon>
        <taxon>Intrasporangiaceae</taxon>
        <taxon>Marihabitans</taxon>
    </lineage>
</organism>
<keyword evidence="9" id="KW-1185">Reference proteome</keyword>
<protein>
    <submittedName>
        <fullName evidence="8">Outer membrane protein OmpA-like peptidoglycan-associated protein</fullName>
    </submittedName>
</protein>
<evidence type="ECO:0000256" key="2">
    <source>
        <dbReference type="ARBA" id="ARBA00023136"/>
    </source>
</evidence>
<evidence type="ECO:0000313" key="8">
    <source>
        <dbReference type="EMBL" id="TWD16744.1"/>
    </source>
</evidence>
<dbReference type="EMBL" id="VIUW01000001">
    <property type="protein sequence ID" value="TWD16744.1"/>
    <property type="molecule type" value="Genomic_DNA"/>
</dbReference>
<dbReference type="GO" id="GO:0009279">
    <property type="term" value="C:cell outer membrane"/>
    <property type="evidence" value="ECO:0007669"/>
    <property type="project" value="UniProtKB-SubCell"/>
</dbReference>
<dbReference type="PANTHER" id="PTHR30329">
    <property type="entry name" value="STATOR ELEMENT OF FLAGELLAR MOTOR COMPLEX"/>
    <property type="match status" value="1"/>
</dbReference>
<dbReference type="InterPro" id="IPR006664">
    <property type="entry name" value="OMP_bac"/>
</dbReference>
<dbReference type="SUPFAM" id="SSF103088">
    <property type="entry name" value="OmpA-like"/>
    <property type="match status" value="1"/>
</dbReference>
<keyword evidence="2 4" id="KW-0472">Membrane</keyword>
<evidence type="ECO:0000256" key="5">
    <source>
        <dbReference type="SAM" id="MobiDB-lite"/>
    </source>
</evidence>
<dbReference type="PANTHER" id="PTHR30329:SF21">
    <property type="entry name" value="LIPOPROTEIN YIAD-RELATED"/>
    <property type="match status" value="1"/>
</dbReference>
<feature type="domain" description="OmpA-like" evidence="7">
    <location>
        <begin position="68"/>
        <end position="185"/>
    </location>
</feature>
<keyword evidence="6" id="KW-0732">Signal</keyword>
<dbReference type="InterPro" id="IPR006665">
    <property type="entry name" value="OmpA-like"/>
</dbReference>
<reference evidence="8 9" key="1">
    <citation type="submission" date="2019-06" db="EMBL/GenBank/DDBJ databases">
        <title>Sequencing the genomes of 1000 actinobacteria strains.</title>
        <authorList>
            <person name="Klenk H.-P."/>
        </authorList>
    </citation>
    <scope>NUCLEOTIDE SEQUENCE [LARGE SCALE GENOMIC DNA]</scope>
    <source>
        <strain evidence="8 9">DSM 18935</strain>
    </source>
</reference>
<dbReference type="InterPro" id="IPR036737">
    <property type="entry name" value="OmpA-like_sf"/>
</dbReference>
<dbReference type="Pfam" id="PF00691">
    <property type="entry name" value="OmpA"/>
    <property type="match status" value="1"/>
</dbReference>
<feature type="region of interest" description="Disordered" evidence="5">
    <location>
        <begin position="140"/>
        <end position="185"/>
    </location>
</feature>
<evidence type="ECO:0000256" key="3">
    <source>
        <dbReference type="ARBA" id="ARBA00023237"/>
    </source>
</evidence>
<sequence>MRTVVLAAAGALLLVGAGPAAAELPPGAKGEEIGSAQRQASVADLDRRVSPLDLEGSVSELESESTDGDEQVLSLRSDILFAFGRADLTPTATKAIGDLVDEVPEGATIEVEGHTDSIGGDADNRELSKRRAQAVADAIAKERSDLSSTVTGKGESEPVEPNTVGGEDNPEGRALNRRVEVRWER</sequence>
<keyword evidence="3" id="KW-0998">Cell outer membrane</keyword>
<dbReference type="PRINTS" id="PR01021">
    <property type="entry name" value="OMPADOMAIN"/>
</dbReference>
<evidence type="ECO:0000256" key="6">
    <source>
        <dbReference type="SAM" id="SignalP"/>
    </source>
</evidence>